<evidence type="ECO:0000256" key="11">
    <source>
        <dbReference type="HAMAP-Rule" id="MF_00228"/>
    </source>
</evidence>
<keyword evidence="10 11" id="KW-0784">Thiamine biosynthesis</keyword>
<accession>A0A841GUH6</accession>
<evidence type="ECO:0000256" key="6">
    <source>
        <dbReference type="ARBA" id="ARBA00022741"/>
    </source>
</evidence>
<dbReference type="AlphaFoldDB" id="A0A841GUH6"/>
<protein>
    <recommendedName>
        <fullName evidence="11">Hydroxyethylthiazole kinase</fullName>
        <ecNumber evidence="11">2.7.1.50</ecNumber>
    </recommendedName>
    <alternativeName>
        <fullName evidence="11">4-methyl-5-beta-hydroxyethylthiazole kinase</fullName>
        <shortName evidence="11">TH kinase</shortName>
        <shortName evidence="11">Thz kinase</shortName>
    </alternativeName>
</protein>
<dbReference type="Proteomes" id="UP000582837">
    <property type="component" value="Unassembled WGS sequence"/>
</dbReference>
<evidence type="ECO:0000313" key="12">
    <source>
        <dbReference type="EMBL" id="MBB6068734.1"/>
    </source>
</evidence>
<comment type="cofactor">
    <cofactor evidence="2 11">
        <name>Mg(2+)</name>
        <dbReference type="ChEBI" id="CHEBI:18420"/>
    </cofactor>
</comment>
<keyword evidence="9 11" id="KW-0460">Magnesium</keyword>
<evidence type="ECO:0000313" key="13">
    <source>
        <dbReference type="Proteomes" id="UP000582837"/>
    </source>
</evidence>
<keyword evidence="5 11" id="KW-0479">Metal-binding</keyword>
<keyword evidence="13" id="KW-1185">Reference proteome</keyword>
<feature type="binding site" evidence="11">
    <location>
        <position position="198"/>
    </location>
    <ligand>
        <name>substrate</name>
    </ligand>
</feature>
<comment type="pathway">
    <text evidence="3 11">Cofactor biosynthesis; thiamine diphosphate biosynthesis; 4-methyl-5-(2-phosphoethyl)-thiazole from 5-(2-hydroxyethyl)-4-methylthiazole: step 1/1.</text>
</comment>
<dbReference type="CDD" id="cd01170">
    <property type="entry name" value="THZ_kinase"/>
    <property type="match status" value="1"/>
</dbReference>
<comment type="function">
    <text evidence="11">Catalyzes the phosphorylation of the hydroxyl group of 4-methyl-5-beta-hydroxyethylthiazole (THZ).</text>
</comment>
<dbReference type="NCBIfam" id="NF006830">
    <property type="entry name" value="PRK09355.1"/>
    <property type="match status" value="1"/>
</dbReference>
<dbReference type="GO" id="GO:0009229">
    <property type="term" value="P:thiamine diphosphate biosynthetic process"/>
    <property type="evidence" value="ECO:0007669"/>
    <property type="project" value="UniProtKB-UniRule"/>
</dbReference>
<keyword evidence="7 11" id="KW-0418">Kinase</keyword>
<dbReference type="GO" id="GO:0000287">
    <property type="term" value="F:magnesium ion binding"/>
    <property type="evidence" value="ECO:0007669"/>
    <property type="project" value="UniProtKB-UniRule"/>
</dbReference>
<dbReference type="Gene3D" id="3.40.1190.20">
    <property type="match status" value="1"/>
</dbReference>
<gene>
    <name evidence="11" type="primary">thiM</name>
    <name evidence="12" type="ORF">HNQ61_000345</name>
</gene>
<dbReference type="UniPathway" id="UPA00060">
    <property type="reaction ID" value="UER00139"/>
</dbReference>
<dbReference type="GO" id="GO:0009228">
    <property type="term" value="P:thiamine biosynthetic process"/>
    <property type="evidence" value="ECO:0007669"/>
    <property type="project" value="UniProtKB-KW"/>
</dbReference>
<dbReference type="EMBL" id="JACHIA010000001">
    <property type="protein sequence ID" value="MBB6068734.1"/>
    <property type="molecule type" value="Genomic_DNA"/>
</dbReference>
<name>A0A841GUH6_9BACT</name>
<feature type="binding site" evidence="11">
    <location>
        <position position="50"/>
    </location>
    <ligand>
        <name>substrate</name>
    </ligand>
</feature>
<proteinExistence type="inferred from homology"/>
<dbReference type="NCBIfam" id="TIGR00694">
    <property type="entry name" value="thiM"/>
    <property type="match status" value="1"/>
</dbReference>
<evidence type="ECO:0000256" key="7">
    <source>
        <dbReference type="ARBA" id="ARBA00022777"/>
    </source>
</evidence>
<organism evidence="12 13">
    <name type="scientific">Longimicrobium terrae</name>
    <dbReference type="NCBI Taxonomy" id="1639882"/>
    <lineage>
        <taxon>Bacteria</taxon>
        <taxon>Pseudomonadati</taxon>
        <taxon>Gemmatimonadota</taxon>
        <taxon>Longimicrobiia</taxon>
        <taxon>Longimicrobiales</taxon>
        <taxon>Longimicrobiaceae</taxon>
        <taxon>Longimicrobium</taxon>
    </lineage>
</organism>
<dbReference type="SUPFAM" id="SSF53613">
    <property type="entry name" value="Ribokinase-like"/>
    <property type="match status" value="1"/>
</dbReference>
<evidence type="ECO:0000256" key="5">
    <source>
        <dbReference type="ARBA" id="ARBA00022723"/>
    </source>
</evidence>
<dbReference type="InterPro" id="IPR000417">
    <property type="entry name" value="Hyethyz_kinase"/>
</dbReference>
<dbReference type="PIRSF" id="PIRSF000513">
    <property type="entry name" value="Thz_kinase"/>
    <property type="match status" value="1"/>
</dbReference>
<evidence type="ECO:0000256" key="10">
    <source>
        <dbReference type="ARBA" id="ARBA00022977"/>
    </source>
</evidence>
<reference evidence="12 13" key="1">
    <citation type="submission" date="2020-08" db="EMBL/GenBank/DDBJ databases">
        <title>Genomic Encyclopedia of Type Strains, Phase IV (KMG-IV): sequencing the most valuable type-strain genomes for metagenomic binning, comparative biology and taxonomic classification.</title>
        <authorList>
            <person name="Goeker M."/>
        </authorList>
    </citation>
    <scope>NUCLEOTIDE SEQUENCE [LARGE SCALE GENOMIC DNA]</scope>
    <source>
        <strain evidence="12 13">DSM 29007</strain>
    </source>
</reference>
<dbReference type="GO" id="GO:0004417">
    <property type="term" value="F:hydroxyethylthiazole kinase activity"/>
    <property type="evidence" value="ECO:0007669"/>
    <property type="project" value="UniProtKB-UniRule"/>
</dbReference>
<evidence type="ECO:0000256" key="8">
    <source>
        <dbReference type="ARBA" id="ARBA00022840"/>
    </source>
</evidence>
<dbReference type="EC" id="2.7.1.50" evidence="11"/>
<keyword evidence="8 11" id="KW-0067">ATP-binding</keyword>
<dbReference type="Pfam" id="PF02110">
    <property type="entry name" value="HK"/>
    <property type="match status" value="1"/>
</dbReference>
<dbReference type="InterPro" id="IPR029056">
    <property type="entry name" value="Ribokinase-like"/>
</dbReference>
<evidence type="ECO:0000256" key="2">
    <source>
        <dbReference type="ARBA" id="ARBA00001946"/>
    </source>
</evidence>
<dbReference type="GO" id="GO:0005524">
    <property type="term" value="F:ATP binding"/>
    <property type="evidence" value="ECO:0007669"/>
    <property type="project" value="UniProtKB-UniRule"/>
</dbReference>
<keyword evidence="4 11" id="KW-0808">Transferase</keyword>
<dbReference type="PRINTS" id="PR01099">
    <property type="entry name" value="HYETHTZKNASE"/>
</dbReference>
<comment type="caution">
    <text evidence="12">The sequence shown here is derived from an EMBL/GenBank/DDBJ whole genome shotgun (WGS) entry which is preliminary data.</text>
</comment>
<feature type="binding site" evidence="11">
    <location>
        <position position="171"/>
    </location>
    <ligand>
        <name>ATP</name>
        <dbReference type="ChEBI" id="CHEBI:30616"/>
    </ligand>
</feature>
<comment type="similarity">
    <text evidence="11">Belongs to the Thz kinase family.</text>
</comment>
<comment type="catalytic activity">
    <reaction evidence="1 11">
        <text>5-(2-hydroxyethyl)-4-methylthiazole + ATP = 4-methyl-5-(2-phosphooxyethyl)-thiazole + ADP + H(+)</text>
        <dbReference type="Rhea" id="RHEA:24212"/>
        <dbReference type="ChEBI" id="CHEBI:15378"/>
        <dbReference type="ChEBI" id="CHEBI:17957"/>
        <dbReference type="ChEBI" id="CHEBI:30616"/>
        <dbReference type="ChEBI" id="CHEBI:58296"/>
        <dbReference type="ChEBI" id="CHEBI:456216"/>
        <dbReference type="EC" id="2.7.1.50"/>
    </reaction>
</comment>
<evidence type="ECO:0000256" key="9">
    <source>
        <dbReference type="ARBA" id="ARBA00022842"/>
    </source>
</evidence>
<evidence type="ECO:0000256" key="1">
    <source>
        <dbReference type="ARBA" id="ARBA00001771"/>
    </source>
</evidence>
<evidence type="ECO:0000256" key="3">
    <source>
        <dbReference type="ARBA" id="ARBA00004868"/>
    </source>
</evidence>
<keyword evidence="6 11" id="KW-0547">Nucleotide-binding</keyword>
<dbReference type="HAMAP" id="MF_00228">
    <property type="entry name" value="Thz_kinase"/>
    <property type="match status" value="1"/>
</dbReference>
<feature type="binding site" evidence="11">
    <location>
        <position position="125"/>
    </location>
    <ligand>
        <name>ATP</name>
        <dbReference type="ChEBI" id="CHEBI:30616"/>
    </ligand>
</feature>
<evidence type="ECO:0000256" key="4">
    <source>
        <dbReference type="ARBA" id="ARBA00022679"/>
    </source>
</evidence>
<sequence length="270" mass="27756">MIQTAFDASRGWDALARLRQQAPLVHCITNYVAMDVAANALLAIGASPAMVHAEEEAADFAAISAALTINIGTLSPPWVRGMELAIGSAAARGTPWVLDPVGAGATPYRTGVAADLARRHPTVIRGNASEILTLAGEVGGTKGVDSTRTPEEAREAASALAASLGCVVSVTGAVDHVTDGTRTLAIHHGDPMMTRVTALGCALTVITGAFLAVEKDPVHAAAYALAFFGLAGEMAASGSIGPGTLRVRLLDALYILDTQTDKQLRIQPVA</sequence>